<dbReference type="eggNOG" id="KOG0154">
    <property type="taxonomic scope" value="Eukaryota"/>
</dbReference>
<evidence type="ECO:0000259" key="2">
    <source>
        <dbReference type="PROSITE" id="PS50174"/>
    </source>
</evidence>
<feature type="region of interest" description="Disordered" evidence="1">
    <location>
        <begin position="137"/>
        <end position="320"/>
    </location>
</feature>
<evidence type="ECO:0000256" key="1">
    <source>
        <dbReference type="SAM" id="MobiDB-lite"/>
    </source>
</evidence>
<dbReference type="AlphaFoldDB" id="A0A1Q3A443"/>
<dbReference type="Pfam" id="PF01585">
    <property type="entry name" value="G-patch"/>
    <property type="match status" value="1"/>
</dbReference>
<sequence length="700" mass="79607">MAKRHNHYRGRGTGRGTGRGGRRHHGSSRGRGGGKFSKGKGRHQSSRSKGMPPLGNGDLSNPDTEDVFFGDHIDPSTVEDYYFGRHKDKSMSMGGFRPGQREEKPGSKLAFRKRPMAFVKAIDVYDPSHDLIETLRRENSHLIKPDVQEGDDENDDMQEEYGDESDDGNEAENEEEEEDEEEEELELEEEQEEDEEQEDEEQEKVDEDEDMDKQETSDVTAVKDEDLYVMDDEGEEAGVDIKSVHVEETDTTANNTEYDPTITVGKVQLSVKQDEPEESVDNRHVDSPQLSGTMGSLKICESASPPPDQSQDPQDPQELPFGMAEEDSLVDLSEISITNVRVGFADDSYFVKCFRMFGDHEPKWVDRDNLSDFILEELNYPEHRLGAYLQFIKDSLIKQEEPEPTYSDIPLSDSDSDEYGEEGYFRKEESVSSDMREGLDDLIAYTEKYNVGRNMEYETSTLNSVGKGKKKKLLIDESLGLDSATISTLEDKFRNRIESKANKRRTKQDFIDEMNQFSEDLFKKYPIGLHIQNIKDECEFFLLKERDRLSFPPLDPHGNNVVLKMSHHFNLKGYREGSGKGTHVVAQKTRATERYSPDYNRVHQLLRQRPVFYRIDVNRPGKTTTERFKTQKAKFHANEGEVVGQDAPAIGSDNVGRRMLEKLGWSNGEGLGARGNKGIAEPLMARVKKSKSGLKQSQEQ</sequence>
<dbReference type="SMART" id="SM00443">
    <property type="entry name" value="G_patch"/>
    <property type="match status" value="1"/>
</dbReference>
<feature type="domain" description="G-patch" evidence="2">
    <location>
        <begin position="652"/>
        <end position="699"/>
    </location>
</feature>
<evidence type="ECO:0000313" key="4">
    <source>
        <dbReference type="Proteomes" id="UP000187013"/>
    </source>
</evidence>
<feature type="compositionally biased region" description="Acidic residues" evidence="1">
    <location>
        <begin position="148"/>
        <end position="212"/>
    </location>
</feature>
<name>A0A1Q3A443_ZYGRO</name>
<feature type="compositionally biased region" description="Basic residues" evidence="1">
    <location>
        <begin position="37"/>
        <end position="46"/>
    </location>
</feature>
<dbReference type="InterPro" id="IPR051189">
    <property type="entry name" value="Splicing_assoc_domain"/>
</dbReference>
<evidence type="ECO:0000313" key="3">
    <source>
        <dbReference type="EMBL" id="GAV50437.1"/>
    </source>
</evidence>
<feature type="region of interest" description="Disordered" evidence="1">
    <location>
        <begin position="1"/>
        <end position="72"/>
    </location>
</feature>
<feature type="region of interest" description="Disordered" evidence="1">
    <location>
        <begin position="87"/>
        <end position="109"/>
    </location>
</feature>
<feature type="compositionally biased region" description="Acidic residues" evidence="1">
    <location>
        <begin position="227"/>
        <end position="238"/>
    </location>
</feature>
<comment type="caution">
    <text evidence="3">The sequence shown here is derived from an EMBL/GenBank/DDBJ whole genome shotgun (WGS) entry which is preliminary data.</text>
</comment>
<organism evidence="3 4">
    <name type="scientific">Zygosaccharomyces rouxii</name>
    <dbReference type="NCBI Taxonomy" id="4956"/>
    <lineage>
        <taxon>Eukaryota</taxon>
        <taxon>Fungi</taxon>
        <taxon>Dikarya</taxon>
        <taxon>Ascomycota</taxon>
        <taxon>Saccharomycotina</taxon>
        <taxon>Saccharomycetes</taxon>
        <taxon>Saccharomycetales</taxon>
        <taxon>Saccharomycetaceae</taxon>
        <taxon>Zygosaccharomyces</taxon>
    </lineage>
</organism>
<feature type="compositionally biased region" description="Basic residues" evidence="1">
    <location>
        <begin position="1"/>
        <end position="12"/>
    </location>
</feature>
<feature type="compositionally biased region" description="Basic and acidic residues" evidence="1">
    <location>
        <begin position="213"/>
        <end position="226"/>
    </location>
</feature>
<dbReference type="EMBL" id="BDGX01000021">
    <property type="protein sequence ID" value="GAV50437.1"/>
    <property type="molecule type" value="Genomic_DNA"/>
</dbReference>
<proteinExistence type="predicted"/>
<dbReference type="OrthoDB" id="21470at2759"/>
<dbReference type="PROSITE" id="PS50174">
    <property type="entry name" value="G_PATCH"/>
    <property type="match status" value="1"/>
</dbReference>
<dbReference type="Proteomes" id="UP000187013">
    <property type="component" value="Unassembled WGS sequence"/>
</dbReference>
<gene>
    <name evidence="3" type="ORF">ZYGR_0U02930</name>
</gene>
<dbReference type="InterPro" id="IPR000467">
    <property type="entry name" value="G_patch_dom"/>
</dbReference>
<accession>A0A1Q3A443</accession>
<dbReference type="GO" id="GO:0003676">
    <property type="term" value="F:nucleic acid binding"/>
    <property type="evidence" value="ECO:0007669"/>
    <property type="project" value="InterPro"/>
</dbReference>
<protein>
    <recommendedName>
        <fullName evidence="2">G-patch domain-containing protein</fullName>
    </recommendedName>
</protein>
<dbReference type="PANTHER" id="PTHR14195">
    <property type="entry name" value="G PATCH DOMAIN CONTAINING PROTEIN 2"/>
    <property type="match status" value="1"/>
</dbReference>
<reference evidence="3 4" key="1">
    <citation type="submission" date="2016-08" db="EMBL/GenBank/DDBJ databases">
        <title>Draft genome sequence of allopolyploid Zygosaccharomyces rouxii.</title>
        <authorList>
            <person name="Watanabe J."/>
            <person name="Uehara K."/>
            <person name="Mogi Y."/>
            <person name="Tsukioka Y."/>
        </authorList>
    </citation>
    <scope>NUCLEOTIDE SEQUENCE [LARGE SCALE GENOMIC DNA]</scope>
    <source>
        <strain evidence="3 4">NBRC 110957</strain>
    </source>
</reference>
<feature type="compositionally biased region" description="Basic and acidic residues" evidence="1">
    <location>
        <begin position="137"/>
        <end position="147"/>
    </location>
</feature>